<organism evidence="4 5">
    <name type="scientific">Phocaeicola sartorii</name>
    <dbReference type="NCBI Taxonomy" id="671267"/>
    <lineage>
        <taxon>Bacteria</taxon>
        <taxon>Pseudomonadati</taxon>
        <taxon>Bacteroidota</taxon>
        <taxon>Bacteroidia</taxon>
        <taxon>Bacteroidales</taxon>
        <taxon>Bacteroidaceae</taxon>
        <taxon>Phocaeicola</taxon>
    </lineage>
</organism>
<dbReference type="GO" id="GO:0046872">
    <property type="term" value="F:metal ion binding"/>
    <property type="evidence" value="ECO:0007669"/>
    <property type="project" value="UniProtKB-KW"/>
</dbReference>
<evidence type="ECO:0000256" key="1">
    <source>
        <dbReference type="ARBA" id="ARBA00022676"/>
    </source>
</evidence>
<dbReference type="AlphaFoldDB" id="A0A4S2FGZ8"/>
<dbReference type="InterPro" id="IPR029044">
    <property type="entry name" value="Nucleotide-diphossugar_trans"/>
</dbReference>
<accession>A0A4S2FGZ8</accession>
<gene>
    <name evidence="4" type="ORF">E5339_17905</name>
</gene>
<keyword evidence="2 4" id="KW-0808">Transferase</keyword>
<comment type="caution">
    <text evidence="4">The sequence shown here is derived from an EMBL/GenBank/DDBJ whole genome shotgun (WGS) entry which is preliminary data.</text>
</comment>
<keyword evidence="1" id="KW-0328">Glycosyltransferase</keyword>
<dbReference type="Gene3D" id="3.90.550.10">
    <property type="entry name" value="Spore Coat Polysaccharide Biosynthesis Protein SpsA, Chain A"/>
    <property type="match status" value="1"/>
</dbReference>
<evidence type="ECO:0000256" key="2">
    <source>
        <dbReference type="ARBA" id="ARBA00022679"/>
    </source>
</evidence>
<dbReference type="PANTHER" id="PTHR13778:SF47">
    <property type="entry name" value="LIPOPOLYSACCHARIDE 1,3-GALACTOSYLTRANSFERASE"/>
    <property type="match status" value="1"/>
</dbReference>
<evidence type="ECO:0000313" key="5">
    <source>
        <dbReference type="Proteomes" id="UP000310760"/>
    </source>
</evidence>
<dbReference type="CDD" id="cd04194">
    <property type="entry name" value="GT8_A4GalT_like"/>
    <property type="match status" value="1"/>
</dbReference>
<dbReference type="Pfam" id="PF01501">
    <property type="entry name" value="Glyco_transf_8"/>
    <property type="match status" value="1"/>
</dbReference>
<dbReference type="PANTHER" id="PTHR13778">
    <property type="entry name" value="GLYCOSYLTRANSFERASE 8 DOMAIN-CONTAINING PROTEIN"/>
    <property type="match status" value="1"/>
</dbReference>
<proteinExistence type="predicted"/>
<evidence type="ECO:0000313" key="4">
    <source>
        <dbReference type="EMBL" id="TGY68065.1"/>
    </source>
</evidence>
<keyword evidence="3" id="KW-0479">Metal-binding</keyword>
<dbReference type="EMBL" id="SRYJ01000047">
    <property type="protein sequence ID" value="TGY68065.1"/>
    <property type="molecule type" value="Genomic_DNA"/>
</dbReference>
<dbReference type="InterPro" id="IPR002495">
    <property type="entry name" value="Glyco_trans_8"/>
</dbReference>
<dbReference type="InterPro" id="IPR050748">
    <property type="entry name" value="Glycosyltrans_8_dom-fam"/>
</dbReference>
<dbReference type="GO" id="GO:0016757">
    <property type="term" value="F:glycosyltransferase activity"/>
    <property type="evidence" value="ECO:0007669"/>
    <property type="project" value="UniProtKB-KW"/>
</dbReference>
<protein>
    <submittedName>
        <fullName evidence="4">Glycosyltransferase family 8 protein</fullName>
    </submittedName>
</protein>
<sequence length="305" mass="36405">MTTIHVCCSTDDNYAQICAVMLCSVLENNKRNKIHVHILISLLNDENRTIFMMLSKLYDVIIELHTVDETVLDGVKFNSRRKLSVSAYYRILLSSILTENIEKVLYFDCDMLVLEDLSDIYNMDIGNYAIAAVEDVWPIKEDHRIQILLPYSERYFNSGFLIINLKYWRDNDIEDKLLAFAKQERKVFFHDQDALNKVLGHNCFFLPLRWNRFSIAYRSYRQFVIYSDWKQYQQNPAVIHFTLVRPWHNLSSPYKQLYYEYVRKTGIQNFKLQKVPLLKGYYCIVSNKIKWMFASLLMFVLKYVR</sequence>
<dbReference type="RefSeq" id="WP_135952477.1">
    <property type="nucleotide sequence ID" value="NZ_CAOOJZ010000015.1"/>
</dbReference>
<name>A0A4S2FGZ8_9BACT</name>
<dbReference type="SUPFAM" id="SSF53448">
    <property type="entry name" value="Nucleotide-diphospho-sugar transferases"/>
    <property type="match status" value="1"/>
</dbReference>
<reference evidence="4 5" key="1">
    <citation type="submission" date="2019-04" db="EMBL/GenBank/DDBJ databases">
        <title>Microbes associate with the intestines of laboratory mice.</title>
        <authorList>
            <person name="Navarre W."/>
            <person name="Wong E."/>
            <person name="Huang K."/>
            <person name="Tropini C."/>
            <person name="Ng K."/>
            <person name="Yu B."/>
        </authorList>
    </citation>
    <scope>NUCLEOTIDE SEQUENCE [LARGE SCALE GENOMIC DNA]</scope>
    <source>
        <strain evidence="4 5">NM22_B1</strain>
    </source>
</reference>
<dbReference type="Proteomes" id="UP000310760">
    <property type="component" value="Unassembled WGS sequence"/>
</dbReference>
<evidence type="ECO:0000256" key="3">
    <source>
        <dbReference type="ARBA" id="ARBA00022723"/>
    </source>
</evidence>